<dbReference type="SUPFAM" id="SSF47616">
    <property type="entry name" value="GST C-terminal domain-like"/>
    <property type="match status" value="1"/>
</dbReference>
<dbReference type="GO" id="GO:0005737">
    <property type="term" value="C:cytoplasm"/>
    <property type="evidence" value="ECO:0007669"/>
    <property type="project" value="InterPro"/>
</dbReference>
<dbReference type="SUPFAM" id="SSF52833">
    <property type="entry name" value="Thioredoxin-like"/>
    <property type="match status" value="1"/>
</dbReference>
<evidence type="ECO:0000256" key="1">
    <source>
        <dbReference type="ARBA" id="ARBA00010007"/>
    </source>
</evidence>
<dbReference type="Gene3D" id="3.40.30.10">
    <property type="entry name" value="Glutaredoxin"/>
    <property type="match status" value="1"/>
</dbReference>
<dbReference type="Proteomes" id="UP001054902">
    <property type="component" value="Unassembled WGS sequence"/>
</dbReference>
<dbReference type="InterPro" id="IPR036282">
    <property type="entry name" value="Glutathione-S-Trfase_C_sf"/>
</dbReference>
<keyword evidence="5" id="KW-1185">Reference proteome</keyword>
<accession>A0AAD3D6H9</accession>
<feature type="domain" description="GST N-terminal" evidence="2">
    <location>
        <begin position="10"/>
        <end position="97"/>
    </location>
</feature>
<dbReference type="PROSITE" id="PS50404">
    <property type="entry name" value="GST_NTER"/>
    <property type="match status" value="1"/>
</dbReference>
<dbReference type="GO" id="GO:0016034">
    <property type="term" value="F:maleylacetoacetate isomerase activity"/>
    <property type="evidence" value="ECO:0007669"/>
    <property type="project" value="TreeGrafter"/>
</dbReference>
<dbReference type="GO" id="GO:0006559">
    <property type="term" value="P:L-phenylalanine catabolic process"/>
    <property type="evidence" value="ECO:0007669"/>
    <property type="project" value="TreeGrafter"/>
</dbReference>
<dbReference type="InterPro" id="IPR036249">
    <property type="entry name" value="Thioredoxin-like_sf"/>
</dbReference>
<organism evidence="4 5">
    <name type="scientific">Chaetoceros tenuissimus</name>
    <dbReference type="NCBI Taxonomy" id="426638"/>
    <lineage>
        <taxon>Eukaryota</taxon>
        <taxon>Sar</taxon>
        <taxon>Stramenopiles</taxon>
        <taxon>Ochrophyta</taxon>
        <taxon>Bacillariophyta</taxon>
        <taxon>Coscinodiscophyceae</taxon>
        <taxon>Chaetocerotophycidae</taxon>
        <taxon>Chaetocerotales</taxon>
        <taxon>Chaetocerotaceae</taxon>
        <taxon>Chaetoceros</taxon>
    </lineage>
</organism>
<dbReference type="NCBIfam" id="TIGR01262">
    <property type="entry name" value="maiA"/>
    <property type="match status" value="1"/>
</dbReference>
<dbReference type="Pfam" id="PF13409">
    <property type="entry name" value="GST_N_2"/>
    <property type="match status" value="1"/>
</dbReference>
<dbReference type="GO" id="GO:0006749">
    <property type="term" value="P:glutathione metabolic process"/>
    <property type="evidence" value="ECO:0007669"/>
    <property type="project" value="TreeGrafter"/>
</dbReference>
<dbReference type="InterPro" id="IPR040079">
    <property type="entry name" value="Glutathione_S-Trfase"/>
</dbReference>
<protein>
    <recommendedName>
        <fullName evidence="6">Maleylacetoacetate isomerase</fullName>
    </recommendedName>
</protein>
<evidence type="ECO:0000313" key="5">
    <source>
        <dbReference type="Proteomes" id="UP001054902"/>
    </source>
</evidence>
<reference evidence="4 5" key="1">
    <citation type="journal article" date="2021" name="Sci. Rep.">
        <title>The genome of the diatom Chaetoceros tenuissimus carries an ancient integrated fragment of an extant virus.</title>
        <authorList>
            <person name="Hongo Y."/>
            <person name="Kimura K."/>
            <person name="Takaki Y."/>
            <person name="Yoshida Y."/>
            <person name="Baba S."/>
            <person name="Kobayashi G."/>
            <person name="Nagasaki K."/>
            <person name="Hano T."/>
            <person name="Tomaru Y."/>
        </authorList>
    </citation>
    <scope>NUCLEOTIDE SEQUENCE [LARGE SCALE GENOMIC DNA]</scope>
    <source>
        <strain evidence="4 5">NIES-3715</strain>
    </source>
</reference>
<dbReference type="PANTHER" id="PTHR42673:SF4">
    <property type="entry name" value="MALEYLACETOACETATE ISOMERASE"/>
    <property type="match status" value="1"/>
</dbReference>
<dbReference type="AlphaFoldDB" id="A0AAD3D6H9"/>
<evidence type="ECO:0008006" key="6">
    <source>
        <dbReference type="Google" id="ProtNLM"/>
    </source>
</evidence>
<comment type="similarity">
    <text evidence="1">Belongs to the GST superfamily. Zeta family.</text>
</comment>
<comment type="caution">
    <text evidence="4">The sequence shown here is derived from an EMBL/GenBank/DDBJ whole genome shotgun (WGS) entry which is preliminary data.</text>
</comment>
<sequence>MPSTTQSRFANVKLRGFWRSSCTWRTRIALLAKEIPFEYESINILDGEAASADFEKDNPMRQVPILECIDNDTGEKIRIFQSVAIIEFIHEAFPVSGSSLYPSDIVAKARVREIAEVVNAGIQPLQNLSAMALIDELSAGMVEIQLGNGQKFAKRNIESGVEALEKIVVEIRQKVVDPGPFAIGSHNPTLADTFIIPQMYNARRFCVELEEYPMLISVEKACLDHPWFKSSHPDIIKKLE</sequence>
<proteinExistence type="inferred from homology"/>
<dbReference type="GO" id="GO:0004364">
    <property type="term" value="F:glutathione transferase activity"/>
    <property type="evidence" value="ECO:0007669"/>
    <property type="project" value="TreeGrafter"/>
</dbReference>
<dbReference type="InterPro" id="IPR005955">
    <property type="entry name" value="GST_Zeta"/>
</dbReference>
<dbReference type="PANTHER" id="PTHR42673">
    <property type="entry name" value="MALEYLACETOACETATE ISOMERASE"/>
    <property type="match status" value="1"/>
</dbReference>
<evidence type="ECO:0000259" key="3">
    <source>
        <dbReference type="PROSITE" id="PS50405"/>
    </source>
</evidence>
<dbReference type="EMBL" id="BLLK01000058">
    <property type="protein sequence ID" value="GFH57400.1"/>
    <property type="molecule type" value="Genomic_DNA"/>
</dbReference>
<evidence type="ECO:0000259" key="2">
    <source>
        <dbReference type="PROSITE" id="PS50404"/>
    </source>
</evidence>
<dbReference type="Gene3D" id="1.20.1050.10">
    <property type="match status" value="1"/>
</dbReference>
<dbReference type="InterPro" id="IPR004045">
    <property type="entry name" value="Glutathione_S-Trfase_N"/>
</dbReference>
<dbReference type="PROSITE" id="PS50405">
    <property type="entry name" value="GST_CTER"/>
    <property type="match status" value="1"/>
</dbReference>
<dbReference type="InterPro" id="IPR010987">
    <property type="entry name" value="Glutathione-S-Trfase_C-like"/>
</dbReference>
<feature type="domain" description="GST C-terminal" evidence="3">
    <location>
        <begin position="104"/>
        <end position="240"/>
    </location>
</feature>
<dbReference type="SFLD" id="SFLDG00358">
    <property type="entry name" value="Main_(cytGST)"/>
    <property type="match status" value="1"/>
</dbReference>
<dbReference type="SFLD" id="SFLDS00019">
    <property type="entry name" value="Glutathione_Transferase_(cytos"/>
    <property type="match status" value="1"/>
</dbReference>
<name>A0AAD3D6H9_9STRA</name>
<evidence type="ECO:0000313" key="4">
    <source>
        <dbReference type="EMBL" id="GFH57400.1"/>
    </source>
</evidence>
<gene>
    <name evidence="4" type="ORF">CTEN210_13876</name>
</gene>